<feature type="transmembrane region" description="Helical" evidence="9">
    <location>
        <begin position="125"/>
        <end position="149"/>
    </location>
</feature>
<feature type="transmembrane region" description="Helical" evidence="9">
    <location>
        <begin position="378"/>
        <end position="401"/>
    </location>
</feature>
<feature type="transmembrane region" description="Helical" evidence="9">
    <location>
        <begin position="260"/>
        <end position="280"/>
    </location>
</feature>
<dbReference type="OrthoDB" id="9810952at2"/>
<reference evidence="10 11" key="1">
    <citation type="submission" date="2016-04" db="EMBL/GenBank/DDBJ databases">
        <title>Deep-sea bacteria in the southern Pacific.</title>
        <authorList>
            <person name="Tang K."/>
        </authorList>
    </citation>
    <scope>NUCLEOTIDE SEQUENCE [LARGE SCALE GENOMIC DNA]</scope>
    <source>
        <strain evidence="10 11">JLT2014</strain>
    </source>
</reference>
<dbReference type="AlphaFoldDB" id="A0A1P8UTI5"/>
<dbReference type="Pfam" id="PF02386">
    <property type="entry name" value="TrkH"/>
    <property type="match status" value="2"/>
</dbReference>
<keyword evidence="6 9" id="KW-1133">Transmembrane helix</keyword>
<protein>
    <submittedName>
        <fullName evidence="10">Trk system potassium uptake protein TrkH</fullName>
    </submittedName>
</protein>
<dbReference type="PANTHER" id="PTHR32024">
    <property type="entry name" value="TRK SYSTEM POTASSIUM UPTAKE PROTEIN TRKG-RELATED"/>
    <property type="match status" value="1"/>
</dbReference>
<feature type="transmembrane region" description="Helical" evidence="9">
    <location>
        <begin position="170"/>
        <end position="188"/>
    </location>
</feature>
<gene>
    <name evidence="10" type="ORF">Ga0080574_TMP2357</name>
</gene>
<sequence length="466" mass="48576">MVTRAVLSHGLILSAIFLPPTALALIEGELELAAMTGAAAALCIGAGLAGRRLKPPHDLRAIEAVCTLVILFLCAAVLPVPAFQVLGLGPLDALFESVSGITSTGLSVAGDIYDWPLAGHLLRGWLLWCGGFAIAVAGSALILGPGNVAQAMGEAGIEERDILSSTRTQARALLWVYSIITLVSILALRPVMPNWWESAMIALSAVSTGGFSPRADSLASYSTAAQVVTMIACLATSVSLLFYVYTKRHGLRAAWTKSNARAVLGTALAGSLLVVALLLIDGVYQPLTLLQTALNFVSGMTTAGFSVAPVIDYPPLVALVLAGMFVGGGIGSTAGGIKIDRALLLAKSVRLTLTRLRAPARAVTNLTERGREIAQDRIVAIAAVLFCYVAFAFVFWLIFIASGIDALHASFEIISAQSTAGLSVGVSEPALAPHLKATLIAAMLLGRLEFVALIAALSPATWRKRS</sequence>
<comment type="similarity">
    <text evidence="2">Belongs to the TrkH potassium transport family.</text>
</comment>
<dbReference type="RefSeq" id="WP_083716829.1">
    <property type="nucleotide sequence ID" value="NZ_CP015093.1"/>
</dbReference>
<dbReference type="PANTHER" id="PTHR32024:SF2">
    <property type="entry name" value="TRK SYSTEM POTASSIUM UPTAKE PROTEIN TRKG-RELATED"/>
    <property type="match status" value="1"/>
</dbReference>
<dbReference type="Proteomes" id="UP000187059">
    <property type="component" value="Chromosome"/>
</dbReference>
<dbReference type="GO" id="GO:0030001">
    <property type="term" value="P:metal ion transport"/>
    <property type="evidence" value="ECO:0007669"/>
    <property type="project" value="UniProtKB-ARBA"/>
</dbReference>
<feature type="transmembrane region" description="Helical" evidence="9">
    <location>
        <begin position="317"/>
        <end position="337"/>
    </location>
</feature>
<proteinExistence type="inferred from homology"/>
<evidence type="ECO:0000256" key="6">
    <source>
        <dbReference type="ARBA" id="ARBA00022989"/>
    </source>
</evidence>
<dbReference type="KEGG" id="paby:Ga0080574_TMP2357"/>
<evidence type="ECO:0000256" key="4">
    <source>
        <dbReference type="ARBA" id="ARBA00022475"/>
    </source>
</evidence>
<feature type="transmembrane region" description="Helical" evidence="9">
    <location>
        <begin position="65"/>
        <end position="86"/>
    </location>
</feature>
<evidence type="ECO:0000256" key="1">
    <source>
        <dbReference type="ARBA" id="ARBA00004651"/>
    </source>
</evidence>
<keyword evidence="11" id="KW-1185">Reference proteome</keyword>
<evidence type="ECO:0000313" key="10">
    <source>
        <dbReference type="EMBL" id="APZ52691.1"/>
    </source>
</evidence>
<evidence type="ECO:0000256" key="5">
    <source>
        <dbReference type="ARBA" id="ARBA00022692"/>
    </source>
</evidence>
<dbReference type="GO" id="GO:0008324">
    <property type="term" value="F:monoatomic cation transmembrane transporter activity"/>
    <property type="evidence" value="ECO:0007669"/>
    <property type="project" value="InterPro"/>
</dbReference>
<feature type="transmembrane region" description="Helical" evidence="9">
    <location>
        <begin position="437"/>
        <end position="457"/>
    </location>
</feature>
<dbReference type="STRING" id="1250539.Ga0080574_TMP2357"/>
<dbReference type="InterPro" id="IPR003445">
    <property type="entry name" value="Cat_transpt"/>
</dbReference>
<feature type="transmembrane region" description="Helical" evidence="9">
    <location>
        <begin position="224"/>
        <end position="245"/>
    </location>
</feature>
<evidence type="ECO:0000256" key="7">
    <source>
        <dbReference type="ARBA" id="ARBA00023065"/>
    </source>
</evidence>
<organism evidence="10 11">
    <name type="scientific">Salipiger abyssi</name>
    <dbReference type="NCBI Taxonomy" id="1250539"/>
    <lineage>
        <taxon>Bacteria</taxon>
        <taxon>Pseudomonadati</taxon>
        <taxon>Pseudomonadota</taxon>
        <taxon>Alphaproteobacteria</taxon>
        <taxon>Rhodobacterales</taxon>
        <taxon>Roseobacteraceae</taxon>
        <taxon>Salipiger</taxon>
    </lineage>
</organism>
<keyword evidence="7" id="KW-0406">Ion transport</keyword>
<feature type="transmembrane region" description="Helical" evidence="9">
    <location>
        <begin position="34"/>
        <end position="53"/>
    </location>
</feature>
<keyword evidence="3" id="KW-0813">Transport</keyword>
<keyword evidence="5 9" id="KW-0812">Transmembrane</keyword>
<keyword evidence="4" id="KW-1003">Cell membrane</keyword>
<evidence type="ECO:0000256" key="9">
    <source>
        <dbReference type="SAM" id="Phobius"/>
    </source>
</evidence>
<keyword evidence="8 9" id="KW-0472">Membrane</keyword>
<dbReference type="EMBL" id="CP015093">
    <property type="protein sequence ID" value="APZ52691.1"/>
    <property type="molecule type" value="Genomic_DNA"/>
</dbReference>
<dbReference type="GO" id="GO:0005886">
    <property type="term" value="C:plasma membrane"/>
    <property type="evidence" value="ECO:0007669"/>
    <property type="project" value="UniProtKB-SubCell"/>
</dbReference>
<comment type="subcellular location">
    <subcellularLocation>
        <location evidence="1">Cell membrane</location>
        <topology evidence="1">Multi-pass membrane protein</topology>
    </subcellularLocation>
</comment>
<accession>A0A1P8UTI5</accession>
<name>A0A1P8UTI5_9RHOB</name>
<evidence type="ECO:0000256" key="3">
    <source>
        <dbReference type="ARBA" id="ARBA00022448"/>
    </source>
</evidence>
<evidence type="ECO:0000256" key="8">
    <source>
        <dbReference type="ARBA" id="ARBA00023136"/>
    </source>
</evidence>
<evidence type="ECO:0000256" key="2">
    <source>
        <dbReference type="ARBA" id="ARBA00009137"/>
    </source>
</evidence>
<evidence type="ECO:0000313" key="11">
    <source>
        <dbReference type="Proteomes" id="UP000187059"/>
    </source>
</evidence>